<organism evidence="1 2">
    <name type="scientific">Ottowia oryzae</name>
    <dbReference type="NCBI Taxonomy" id="2109914"/>
    <lineage>
        <taxon>Bacteria</taxon>
        <taxon>Pseudomonadati</taxon>
        <taxon>Pseudomonadota</taxon>
        <taxon>Betaproteobacteria</taxon>
        <taxon>Burkholderiales</taxon>
        <taxon>Comamonadaceae</taxon>
        <taxon>Ottowia</taxon>
    </lineage>
</organism>
<dbReference type="Gene3D" id="3.40.50.300">
    <property type="entry name" value="P-loop containing nucleotide triphosphate hydrolases"/>
    <property type="match status" value="1"/>
</dbReference>
<dbReference type="EMBL" id="CP027666">
    <property type="protein sequence ID" value="AVO33015.1"/>
    <property type="molecule type" value="Genomic_DNA"/>
</dbReference>
<dbReference type="PIRSF" id="PIRSF007056">
    <property type="entry name" value="UCP007056"/>
    <property type="match status" value="1"/>
</dbReference>
<reference evidence="1 2" key="1">
    <citation type="submission" date="2018-03" db="EMBL/GenBank/DDBJ databases">
        <title>Genome sequencing of Ottowia sp.</title>
        <authorList>
            <person name="Kim S.-J."/>
            <person name="Heo J."/>
            <person name="Kwon S.-W."/>
        </authorList>
    </citation>
    <scope>NUCLEOTIDE SEQUENCE [LARGE SCALE GENOMIC DNA]</scope>
    <source>
        <strain evidence="1 2">KADR8-3</strain>
    </source>
</reference>
<evidence type="ECO:0008006" key="3">
    <source>
        <dbReference type="Google" id="ProtNLM"/>
    </source>
</evidence>
<evidence type="ECO:0000313" key="1">
    <source>
        <dbReference type="EMBL" id="AVO33015.1"/>
    </source>
</evidence>
<dbReference type="OrthoDB" id="5827905at2"/>
<dbReference type="AlphaFoldDB" id="A0A2S0MAT3"/>
<gene>
    <name evidence="1" type="ORF">C6570_01140</name>
</gene>
<name>A0A2S0MAT3_9BURK</name>
<dbReference type="InterPro" id="IPR012036">
    <property type="entry name" value="Phage_Mu_Gp28"/>
</dbReference>
<protein>
    <recommendedName>
        <fullName evidence="3">Mu-like prophage FluMu protein gp28</fullName>
    </recommendedName>
</protein>
<proteinExistence type="predicted"/>
<accession>A0A2S0MAT3</accession>
<evidence type="ECO:0000313" key="2">
    <source>
        <dbReference type="Proteomes" id="UP000239709"/>
    </source>
</evidence>
<dbReference type="KEGG" id="otk:C6570_01140"/>
<dbReference type="InterPro" id="IPR027417">
    <property type="entry name" value="P-loop_NTPase"/>
</dbReference>
<dbReference type="Proteomes" id="UP000239709">
    <property type="component" value="Chromosome"/>
</dbReference>
<keyword evidence="2" id="KW-1185">Reference proteome</keyword>
<sequence>MARLLWRAAAVNPSDLPSVLLPYQQRWIADPSPFKVAEKGRRTGLTWAEAADDVLIAAADKAAGGQNVYYIGQDKDMTEEYIDACAMWAREFNQVAGQIDQGLWEDEGEFGEKKNILVYTIRFPKAKHRITALASRPRKLRGRQGVLVGDEAAFQDDLDALIKAAMAFLIWGGKVRLISTHFGVDNAFNTMVQDIRAGKQKGTVHRITFRQAVMEGLYQRVCLRMGKVWTQAEQDVWVEGIYDYYRDNADEELDCIPSQSSGAYFSRALVEARMSPYLPVVRLTLPEGFELRSQHERESVVRDWLAANVMPLLKALPATGRSYYGMDFARSGDLSVITPLVEDQGLHRKAPFILEMRNVPFKQQEQVLFCVADNLPNFACGANDVRGNGQYLGEVAAQRYGGTRIHRVMLTQQWYIDEMPRYKAAFEDGQITLPRDDGVLTDHRAVQMIKGVPKVPDGAKAKDADGGQRHGDSAVSGALAWYASRNAAAPIEFQSDGPISSPDDYQGFL</sequence>
<dbReference type="Gene3D" id="3.30.420.240">
    <property type="match status" value="1"/>
</dbReference>